<gene>
    <name evidence="2" type="ORF">MKW94_023225</name>
</gene>
<comment type="caution">
    <text evidence="2">The sequence shown here is derived from an EMBL/GenBank/DDBJ whole genome shotgun (WGS) entry which is preliminary data.</text>
</comment>
<dbReference type="SUPFAM" id="SSF54518">
    <property type="entry name" value="Tubby C-terminal domain-like"/>
    <property type="match status" value="1"/>
</dbReference>
<dbReference type="Pfam" id="PF04525">
    <property type="entry name" value="LOR"/>
    <property type="match status" value="1"/>
</dbReference>
<keyword evidence="3" id="KW-1185">Reference proteome</keyword>
<accession>A0AA41RYB6</accession>
<name>A0AA41RYB6_PAPNU</name>
<organism evidence="2 3">
    <name type="scientific">Papaver nudicaule</name>
    <name type="common">Iceland poppy</name>
    <dbReference type="NCBI Taxonomy" id="74823"/>
    <lineage>
        <taxon>Eukaryota</taxon>
        <taxon>Viridiplantae</taxon>
        <taxon>Streptophyta</taxon>
        <taxon>Embryophyta</taxon>
        <taxon>Tracheophyta</taxon>
        <taxon>Spermatophyta</taxon>
        <taxon>Magnoliopsida</taxon>
        <taxon>Ranunculales</taxon>
        <taxon>Papaveraceae</taxon>
        <taxon>Papaveroideae</taxon>
        <taxon>Papaver</taxon>
    </lineage>
</organism>
<comment type="similarity">
    <text evidence="1">Belongs to the LOR family.</text>
</comment>
<dbReference type="EMBL" id="JAJJMA010013125">
    <property type="protein sequence ID" value="MCL7022618.1"/>
    <property type="molecule type" value="Genomic_DNA"/>
</dbReference>
<dbReference type="InterPro" id="IPR038595">
    <property type="entry name" value="LOR_sf"/>
</dbReference>
<proteinExistence type="inferred from homology"/>
<evidence type="ECO:0000313" key="3">
    <source>
        <dbReference type="Proteomes" id="UP001177140"/>
    </source>
</evidence>
<dbReference type="PANTHER" id="PTHR31087">
    <property type="match status" value="1"/>
</dbReference>
<dbReference type="AlphaFoldDB" id="A0AA41RYB6"/>
<protein>
    <submittedName>
        <fullName evidence="2">Uncharacterized protein</fullName>
    </submittedName>
</protein>
<dbReference type="Gene3D" id="2.40.160.200">
    <property type="entry name" value="LURP1-related"/>
    <property type="match status" value="1"/>
</dbReference>
<dbReference type="InterPro" id="IPR007612">
    <property type="entry name" value="LOR"/>
</dbReference>
<sequence>MENNQALPDNPIVVISPQYCKPNQVNFYIAKEVKKVTEGKNLGFFDIDGNNIFKVQTKPFSSHLILVAASGFLLLSLKPMRFSLHQRWKVYKGNSSDSKDLLFTVKKSKYLQFSTHLDVFLASNTDENTCDFKIEQDYRRKSCFIYRGNSDNSIAEMHKNKAIEDKLHGKNTFSLAVSANVDHAFVIGMLGVLDEITTHHTSNSWLWSWGR</sequence>
<dbReference type="PANTHER" id="PTHR31087:SF85">
    <property type="entry name" value="PROTEIN LURP-ONE-RELATED 7"/>
    <property type="match status" value="1"/>
</dbReference>
<reference evidence="2" key="1">
    <citation type="submission" date="2022-03" db="EMBL/GenBank/DDBJ databases">
        <title>A functionally conserved STORR gene fusion in Papaver species that diverged 16.8 million years ago.</title>
        <authorList>
            <person name="Catania T."/>
        </authorList>
    </citation>
    <scope>NUCLEOTIDE SEQUENCE</scope>
    <source>
        <strain evidence="2">S-191538</strain>
    </source>
</reference>
<dbReference type="InterPro" id="IPR025659">
    <property type="entry name" value="Tubby-like_C"/>
</dbReference>
<dbReference type="Proteomes" id="UP001177140">
    <property type="component" value="Unassembled WGS sequence"/>
</dbReference>
<evidence type="ECO:0000256" key="1">
    <source>
        <dbReference type="ARBA" id="ARBA00005437"/>
    </source>
</evidence>
<evidence type="ECO:0000313" key="2">
    <source>
        <dbReference type="EMBL" id="MCL7022618.1"/>
    </source>
</evidence>